<organism evidence="1 2">
    <name type="scientific">Rangifer tarandus platyrhynchus</name>
    <name type="common">Svalbard reindeer</name>
    <dbReference type="NCBI Taxonomy" id="3082113"/>
    <lineage>
        <taxon>Eukaryota</taxon>
        <taxon>Metazoa</taxon>
        <taxon>Chordata</taxon>
        <taxon>Craniata</taxon>
        <taxon>Vertebrata</taxon>
        <taxon>Euteleostomi</taxon>
        <taxon>Mammalia</taxon>
        <taxon>Eutheria</taxon>
        <taxon>Laurasiatheria</taxon>
        <taxon>Artiodactyla</taxon>
        <taxon>Ruminantia</taxon>
        <taxon>Pecora</taxon>
        <taxon>Cervidae</taxon>
        <taxon>Odocoileinae</taxon>
        <taxon>Rangifer</taxon>
    </lineage>
</organism>
<gene>
    <name evidence="1" type="ORF">MRATA1EN22A_LOCUS2315</name>
</gene>
<reference evidence="1" key="2">
    <citation type="submission" date="2025-03" db="EMBL/GenBank/DDBJ databases">
        <authorList>
            <consortium name="ELIXIR-Norway"/>
            <consortium name="Elixir Norway"/>
        </authorList>
    </citation>
    <scope>NUCLEOTIDE SEQUENCE</scope>
</reference>
<proteinExistence type="predicted"/>
<dbReference type="Proteomes" id="UP001162501">
    <property type="component" value="Chromosome 10"/>
</dbReference>
<sequence length="145" mass="15232">MRFRTVEGVLAWGSSGSDSSRPPGGLKATRARPRAGGPRGGALRRRRGPSLSGAAGAPRAERPGGRWRCGGGDRGRRARRRGPETGAAGGSRLGDDSRQRGDQRRPRRGPRRRRRSGLSSFSSSLGGGVRNGPQPPRAPHAAPSV</sequence>
<accession>A0AC59Y692</accession>
<protein>
    <submittedName>
        <fullName evidence="1">Uncharacterized protein</fullName>
    </submittedName>
</protein>
<dbReference type="EMBL" id="OX596094">
    <property type="protein sequence ID" value="CAM9423521.1"/>
    <property type="molecule type" value="Genomic_DNA"/>
</dbReference>
<evidence type="ECO:0000313" key="2">
    <source>
        <dbReference type="Proteomes" id="UP001162501"/>
    </source>
</evidence>
<evidence type="ECO:0000313" key="1">
    <source>
        <dbReference type="EMBL" id="CAM9423521.1"/>
    </source>
</evidence>
<name>A0AC59Y692_RANTA</name>
<feature type="non-terminal residue" evidence="1">
    <location>
        <position position="145"/>
    </location>
</feature>
<feature type="non-terminal residue" evidence="1">
    <location>
        <position position="1"/>
    </location>
</feature>
<reference evidence="1" key="1">
    <citation type="submission" date="2023-05" db="EMBL/GenBank/DDBJ databases">
        <authorList>
            <consortium name="ELIXIR-Norway"/>
        </authorList>
    </citation>
    <scope>NUCLEOTIDE SEQUENCE</scope>
</reference>